<keyword evidence="2" id="KW-1185">Reference proteome</keyword>
<accession>A0A3M7S1T6</accession>
<evidence type="ECO:0000313" key="1">
    <source>
        <dbReference type="EMBL" id="RNA29766.1"/>
    </source>
</evidence>
<proteinExistence type="predicted"/>
<gene>
    <name evidence="1" type="ORF">BpHYR1_047180</name>
</gene>
<dbReference type="EMBL" id="REGN01002165">
    <property type="protein sequence ID" value="RNA29766.1"/>
    <property type="molecule type" value="Genomic_DNA"/>
</dbReference>
<protein>
    <submittedName>
        <fullName evidence="1">Uncharacterized protein</fullName>
    </submittedName>
</protein>
<sequence length="60" mass="6599">MENSKKSGFSLSKTIAVPTAEKHSISNLFLLKPSELLLPMLTVSSDQILLARPKPNSLFE</sequence>
<dbReference type="OrthoDB" id="10067217at2759"/>
<organism evidence="1 2">
    <name type="scientific">Brachionus plicatilis</name>
    <name type="common">Marine rotifer</name>
    <name type="synonym">Brachionus muelleri</name>
    <dbReference type="NCBI Taxonomy" id="10195"/>
    <lineage>
        <taxon>Eukaryota</taxon>
        <taxon>Metazoa</taxon>
        <taxon>Spiralia</taxon>
        <taxon>Gnathifera</taxon>
        <taxon>Rotifera</taxon>
        <taxon>Eurotatoria</taxon>
        <taxon>Monogononta</taxon>
        <taxon>Pseudotrocha</taxon>
        <taxon>Ploima</taxon>
        <taxon>Brachionidae</taxon>
        <taxon>Brachionus</taxon>
    </lineage>
</organism>
<reference evidence="1 2" key="1">
    <citation type="journal article" date="2018" name="Sci. Rep.">
        <title>Genomic signatures of local adaptation to the degree of environmental predictability in rotifers.</title>
        <authorList>
            <person name="Franch-Gras L."/>
            <person name="Hahn C."/>
            <person name="Garcia-Roger E.M."/>
            <person name="Carmona M.J."/>
            <person name="Serra M."/>
            <person name="Gomez A."/>
        </authorList>
    </citation>
    <scope>NUCLEOTIDE SEQUENCE [LARGE SCALE GENOMIC DNA]</scope>
    <source>
        <strain evidence="1">HYR1</strain>
    </source>
</reference>
<dbReference type="Proteomes" id="UP000276133">
    <property type="component" value="Unassembled WGS sequence"/>
</dbReference>
<dbReference type="AlphaFoldDB" id="A0A3M7S1T6"/>
<name>A0A3M7S1T6_BRAPC</name>
<evidence type="ECO:0000313" key="2">
    <source>
        <dbReference type="Proteomes" id="UP000276133"/>
    </source>
</evidence>
<comment type="caution">
    <text evidence="1">The sequence shown here is derived from an EMBL/GenBank/DDBJ whole genome shotgun (WGS) entry which is preliminary data.</text>
</comment>